<name>A0A177WQB9_BATDL</name>
<comment type="function">
    <text evidence="16">Phosphoribosylformylglycinamidine synthase involved in the purines biosynthetic pathway. Catalyzes the ATP-dependent conversion of formylglycinamide ribonucleotide (FGAR) and glutamine to yield formylglycinamidine ribonucleotide (FGAM) and glutamate.</text>
</comment>
<dbReference type="CDD" id="cd02203">
    <property type="entry name" value="PurL_repeat1"/>
    <property type="match status" value="1"/>
</dbReference>
<feature type="domain" description="PurM-like C-terminal" evidence="18">
    <location>
        <begin position="893"/>
        <end position="1045"/>
    </location>
</feature>
<comment type="subcellular location">
    <subcellularLocation>
        <location evidence="1">Cytoplasm</location>
    </subcellularLocation>
</comment>
<evidence type="ECO:0000256" key="9">
    <source>
        <dbReference type="ARBA" id="ARBA00022755"/>
    </source>
</evidence>
<dbReference type="GO" id="GO:0006189">
    <property type="term" value="P:'de novo' IMP biosynthetic process"/>
    <property type="evidence" value="ECO:0007669"/>
    <property type="project" value="UniProtKB-UniPathway"/>
</dbReference>
<comment type="catalytic activity">
    <reaction evidence="15">
        <text>N(2)-formyl-N(1)-(5-phospho-beta-D-ribosyl)glycinamide + L-glutamine + ATP + H2O = 2-formamido-N(1)-(5-O-phospho-beta-D-ribosyl)acetamidine + L-glutamate + ADP + phosphate + H(+)</text>
        <dbReference type="Rhea" id="RHEA:17129"/>
        <dbReference type="ChEBI" id="CHEBI:15377"/>
        <dbReference type="ChEBI" id="CHEBI:15378"/>
        <dbReference type="ChEBI" id="CHEBI:29985"/>
        <dbReference type="ChEBI" id="CHEBI:30616"/>
        <dbReference type="ChEBI" id="CHEBI:43474"/>
        <dbReference type="ChEBI" id="CHEBI:58359"/>
        <dbReference type="ChEBI" id="CHEBI:147286"/>
        <dbReference type="ChEBI" id="CHEBI:147287"/>
        <dbReference type="ChEBI" id="CHEBI:456216"/>
        <dbReference type="EC" id="6.3.5.3"/>
    </reaction>
</comment>
<dbReference type="SUPFAM" id="SSF52317">
    <property type="entry name" value="Class I glutamine amidotransferase-like"/>
    <property type="match status" value="1"/>
</dbReference>
<reference evidence="22 23" key="1">
    <citation type="submission" date="2006-10" db="EMBL/GenBank/DDBJ databases">
        <title>The Genome Sequence of Batrachochytrium dendrobatidis JEL423.</title>
        <authorList>
            <consortium name="The Broad Institute Genome Sequencing Platform"/>
            <person name="Birren B."/>
            <person name="Lander E."/>
            <person name="Galagan J."/>
            <person name="Cuomo C."/>
            <person name="Devon K."/>
            <person name="Jaffe D."/>
            <person name="Butler J."/>
            <person name="Alvarez P."/>
            <person name="Gnerre S."/>
            <person name="Grabherr M."/>
            <person name="Kleber M."/>
            <person name="Mauceli E."/>
            <person name="Brockman W."/>
            <person name="Young S."/>
            <person name="LaButti K."/>
            <person name="Sykes S."/>
            <person name="DeCaprio D."/>
            <person name="Crawford M."/>
            <person name="Koehrsen M."/>
            <person name="Engels R."/>
            <person name="Montgomery P."/>
            <person name="Pearson M."/>
            <person name="Howarth C."/>
            <person name="Larson L."/>
            <person name="White J."/>
            <person name="O'Leary S."/>
            <person name="Kodira C."/>
            <person name="Zeng Q."/>
            <person name="Yandava C."/>
            <person name="Alvarado L."/>
            <person name="Longcore J."/>
            <person name="James T."/>
        </authorList>
    </citation>
    <scope>NUCLEOTIDE SEQUENCE [LARGE SCALE GENOMIC DNA]</scope>
    <source>
        <strain evidence="22 23">JEL423</strain>
    </source>
</reference>
<dbReference type="GO" id="GO:0046872">
    <property type="term" value="F:metal ion binding"/>
    <property type="evidence" value="ECO:0007669"/>
    <property type="project" value="UniProtKB-KW"/>
</dbReference>
<evidence type="ECO:0000259" key="19">
    <source>
        <dbReference type="Pfam" id="PF18072"/>
    </source>
</evidence>
<dbReference type="InterPro" id="IPR055181">
    <property type="entry name" value="FGAR-AT_PurM_N-like"/>
</dbReference>
<dbReference type="VEuPathDB" id="FungiDB:BDEG_25584"/>
<dbReference type="Pfam" id="PF18076">
    <property type="entry name" value="FGAR-AT_N"/>
    <property type="match status" value="1"/>
</dbReference>
<evidence type="ECO:0000256" key="2">
    <source>
        <dbReference type="ARBA" id="ARBA00004920"/>
    </source>
</evidence>
<dbReference type="PROSITE" id="PS51273">
    <property type="entry name" value="GATASE_TYPE_1"/>
    <property type="match status" value="1"/>
</dbReference>
<dbReference type="EMBL" id="DS022307">
    <property type="protein sequence ID" value="OAJ42082.1"/>
    <property type="molecule type" value="Genomic_DNA"/>
</dbReference>
<evidence type="ECO:0000256" key="16">
    <source>
        <dbReference type="ARBA" id="ARBA00057317"/>
    </source>
</evidence>
<sequence length="1417" mass="152831">MIVLPGSLALSEFRRDCLLKELNENAASLTANSVHSLPITDVKAFHVHLVQTTADMSDDDQKILEKLLYYGTVEANTFSAQDTLLIDAIRSGKCNSVADRDVGIWYLLMVTPRLGTISSWSSKATDIAHICGLGHVKRLERSTAVFVRVGSEVSTKSTQHTLPRSLLDAIKPAIHDRMMHAVFEGIPDESVLFAVGNPRPLKTVDIISAATPENTNSSLPSSILAKANEEWGLALAEDEIEYLVNAFLYPSEATAPRNPTDVELMMFAQINSEHCRHKIFGATWTIDGKQHDTSLFAMIKNTYKLNPAYILSAYSDNAAVLEGPVGVRFTFNPSTKLYETSLEAIHTLIKVETHNHPTAVSPFPGASTGSGGEIRDEAAVGRGSKTKAGLTGFTVSNLCIPGFEQPWETNNPGKPAHIASALDIMTQGPLGGAAFNNEFGRPSINGYFRTYLQQVPVDKQGTLEWRGYHKPIMIAGGMGSVRSMHVLKNKISPGDHIIVLGGPAMLIGLGGGAASSMAQGQSSADLDFASVQRENPEMQRRAQMVIETCTGYGEANPIVAIHDVGAGGISNALPELVHDSDLGAVFQLRNVPCDDPRMSPMEIWCNESQERYVLAVEPKNLQQFIDIATRERCPFSVVGVATAEKRLVLEDTLLGTTPIDLPMSTLFGKPPKMHRVAESVTNALRTEVNVMSASLEEISTRILSLPTVASKSFLITIGDRCVTGLVARDQFVGPWQVPVADVGVILSSHDPEDYTGQAMAMGERSPLALISSAASARMSVAESITNLASANVVDIKTIRLSANWMSAASHQGEGAALYDAVKAVGLDICPKLGLTVPVGKDSMSMKTKWTDMSDSEKPVEHAVTSPLSVIITAYGPVTDARLTLTPQLKTNQGNTILVLIDLACGKKRLGGSCLAQVYNQIGKECPDVEDASMLASFWKLMQAGRSVTNPLFLAYHDRSDGGLFATIMEMCFAGHVGATIDLQSYIKATVQGDTTAAHNAAVAALYNEELGAVVQIKATDYAQLHALATTHGFPVEHLHKIGTVDTTSPQQMISFHTCTPKSNSKPILSGSRVHFHRQWQATSFRMQSRRDNPVCAQSEYDSLLDVSDPGLHLSLTYPVSKPCTSSPGKIESLKTSLCKSVVDTRPRVVVLREQGVNSHMELASAFYRAGFLPLDVHMSELVSASSIDLATDTRIVGLALPGGFSYGDVLGAGAGWAKSILLNSRARTQFQSFFNRSDTFTIGVCNGCQVLTHLAPEMIQGTSNWPRFVGNISEQFESRVCAVRVPVHTNSIFFKGMEGSILPVAIAHGEGRAEFTDMETAAKALMDGTVSLQYVDNYSSVAKADMYPANPNGSAMGITGVSSLDGRVLALMPHPERVVRGVTNSWGGVLDSDGFGHDSAWIKIFENAKTWVDQQKI</sequence>
<accession>A0A177WQB9</accession>
<evidence type="ECO:0000256" key="1">
    <source>
        <dbReference type="ARBA" id="ARBA00004496"/>
    </source>
</evidence>
<protein>
    <recommendedName>
        <fullName evidence="17">Phosphoribosylformylglycinamidine synthase</fullName>
        <ecNumber evidence="4">6.3.5.3</ecNumber>
    </recommendedName>
    <alternativeName>
        <fullName evidence="14">Formylglycinamide ribonucleotide amidotransferase</fullName>
    </alternativeName>
    <alternativeName>
        <fullName evidence="13">Formylglycinamide ribotide amidotransferase</fullName>
    </alternativeName>
</protein>
<dbReference type="OrthoDB" id="6666987at2759"/>
<dbReference type="Pfam" id="PF02769">
    <property type="entry name" value="AIRS_C"/>
    <property type="match status" value="2"/>
</dbReference>
<evidence type="ECO:0000256" key="14">
    <source>
        <dbReference type="ARBA" id="ARBA00032632"/>
    </source>
</evidence>
<dbReference type="NCBIfam" id="TIGR01735">
    <property type="entry name" value="FGAM_synt"/>
    <property type="match status" value="1"/>
</dbReference>
<keyword evidence="9" id="KW-0658">Purine biosynthesis</keyword>
<proteinExistence type="inferred from homology"/>
<keyword evidence="11" id="KW-0460">Magnesium</keyword>
<dbReference type="InterPro" id="IPR029062">
    <property type="entry name" value="Class_I_gatase-like"/>
</dbReference>
<keyword evidence="10" id="KW-0067">ATP-binding</keyword>
<dbReference type="eggNOG" id="KOG1907">
    <property type="taxonomic scope" value="Eukaryota"/>
</dbReference>
<evidence type="ECO:0000259" key="20">
    <source>
        <dbReference type="Pfam" id="PF18076"/>
    </source>
</evidence>
<evidence type="ECO:0000256" key="3">
    <source>
        <dbReference type="ARBA" id="ARBA00008608"/>
    </source>
</evidence>
<dbReference type="Pfam" id="PF22689">
    <property type="entry name" value="FGAR-AT_PurM_N-like"/>
    <property type="match status" value="1"/>
</dbReference>
<keyword evidence="6" id="KW-0436">Ligase</keyword>
<keyword evidence="12" id="KW-0315">Glutamine amidotransferase</keyword>
<dbReference type="Pfam" id="PF18072">
    <property type="entry name" value="FGAR-AT_linker"/>
    <property type="match status" value="1"/>
</dbReference>
<evidence type="ECO:0000256" key="17">
    <source>
        <dbReference type="ARBA" id="ARBA00071729"/>
    </source>
</evidence>
<dbReference type="STRING" id="403673.A0A177WQB9"/>
<dbReference type="InterPro" id="IPR036921">
    <property type="entry name" value="PurM-like_N_sf"/>
</dbReference>
<evidence type="ECO:0000256" key="8">
    <source>
        <dbReference type="ARBA" id="ARBA00022741"/>
    </source>
</evidence>
<evidence type="ECO:0000256" key="12">
    <source>
        <dbReference type="ARBA" id="ARBA00022962"/>
    </source>
</evidence>
<dbReference type="Pfam" id="PF13507">
    <property type="entry name" value="GATase_5"/>
    <property type="match status" value="1"/>
</dbReference>
<dbReference type="FunFam" id="3.40.50.880:FF:000008">
    <property type="entry name" value="Phosphoribosylformylglycinamidine synthase"/>
    <property type="match status" value="1"/>
</dbReference>
<evidence type="ECO:0000259" key="21">
    <source>
        <dbReference type="Pfam" id="PF22689"/>
    </source>
</evidence>
<dbReference type="Gene3D" id="3.40.50.880">
    <property type="match status" value="1"/>
</dbReference>
<dbReference type="FunFam" id="3.90.650.10:FF:000002">
    <property type="entry name" value="Phosphoribosylformylglycinamidine synthase"/>
    <property type="match status" value="1"/>
</dbReference>
<dbReference type="PANTHER" id="PTHR10099">
    <property type="entry name" value="PHOSPHORIBOSYLFORMYLGLYCINAMIDINE SYNTHASE"/>
    <property type="match status" value="1"/>
</dbReference>
<dbReference type="InterPro" id="IPR036676">
    <property type="entry name" value="PurM-like_C_sf"/>
</dbReference>
<dbReference type="Gene3D" id="3.90.650.10">
    <property type="entry name" value="PurM-like C-terminal domain"/>
    <property type="match status" value="2"/>
</dbReference>
<organism evidence="22 23">
    <name type="scientific">Batrachochytrium dendrobatidis (strain JEL423)</name>
    <dbReference type="NCBI Taxonomy" id="403673"/>
    <lineage>
        <taxon>Eukaryota</taxon>
        <taxon>Fungi</taxon>
        <taxon>Fungi incertae sedis</taxon>
        <taxon>Chytridiomycota</taxon>
        <taxon>Chytridiomycota incertae sedis</taxon>
        <taxon>Chytridiomycetes</taxon>
        <taxon>Rhizophydiales</taxon>
        <taxon>Rhizophydiales incertae sedis</taxon>
        <taxon>Batrachochytrium</taxon>
    </lineage>
</organism>
<evidence type="ECO:0000256" key="15">
    <source>
        <dbReference type="ARBA" id="ARBA00052585"/>
    </source>
</evidence>
<feature type="domain" description="Phosphoribosylformylglycinamidine synthase N-terminal" evidence="20">
    <location>
        <begin position="46"/>
        <end position="193"/>
    </location>
</feature>
<dbReference type="FunFam" id="3.30.1330.10:FF:000002">
    <property type="entry name" value="Phosphoribosylformylglycinamidine synthase"/>
    <property type="match status" value="1"/>
</dbReference>
<dbReference type="SUPFAM" id="SSF82697">
    <property type="entry name" value="PurS-like"/>
    <property type="match status" value="1"/>
</dbReference>
<comment type="similarity">
    <text evidence="3">In the N-terminal section; belongs to the FGAMS family.</text>
</comment>
<keyword evidence="7" id="KW-0479">Metal-binding</keyword>
<dbReference type="InterPro" id="IPR010918">
    <property type="entry name" value="PurM-like_C_dom"/>
</dbReference>
<evidence type="ECO:0000313" key="23">
    <source>
        <dbReference type="Proteomes" id="UP000077115"/>
    </source>
</evidence>
<dbReference type="Gene3D" id="3.30.1330.10">
    <property type="entry name" value="PurM-like, N-terminal domain"/>
    <property type="match status" value="2"/>
</dbReference>
<evidence type="ECO:0000256" key="10">
    <source>
        <dbReference type="ARBA" id="ARBA00022840"/>
    </source>
</evidence>
<dbReference type="FunFam" id="3.30.1330.10:FF:000005">
    <property type="entry name" value="Phosphoribosylformylglycinamidine synthase"/>
    <property type="match status" value="1"/>
</dbReference>
<evidence type="ECO:0000256" key="11">
    <source>
        <dbReference type="ARBA" id="ARBA00022842"/>
    </source>
</evidence>
<dbReference type="InterPro" id="IPR041609">
    <property type="entry name" value="PurL_linker"/>
</dbReference>
<dbReference type="CDD" id="cd02204">
    <property type="entry name" value="PurL_repeat2"/>
    <property type="match status" value="1"/>
</dbReference>
<evidence type="ECO:0000259" key="18">
    <source>
        <dbReference type="Pfam" id="PF02769"/>
    </source>
</evidence>
<dbReference type="UniPathway" id="UPA00074">
    <property type="reaction ID" value="UER00128"/>
</dbReference>
<evidence type="ECO:0000313" key="22">
    <source>
        <dbReference type="EMBL" id="OAJ42082.1"/>
    </source>
</evidence>
<dbReference type="Gene3D" id="1.10.8.750">
    <property type="entry name" value="Phosphoribosylformylglycinamidine synthase, linker domain"/>
    <property type="match status" value="1"/>
</dbReference>
<evidence type="ECO:0000256" key="7">
    <source>
        <dbReference type="ARBA" id="ARBA00022723"/>
    </source>
</evidence>
<dbReference type="SUPFAM" id="SSF56042">
    <property type="entry name" value="PurM C-terminal domain-like"/>
    <property type="match status" value="2"/>
</dbReference>
<evidence type="ECO:0000256" key="4">
    <source>
        <dbReference type="ARBA" id="ARBA00012747"/>
    </source>
</evidence>
<dbReference type="InterPro" id="IPR036604">
    <property type="entry name" value="PurS-like_sf"/>
</dbReference>
<feature type="domain" description="FGAR-AT PurM N-terminal-like" evidence="21">
    <location>
        <begin position="710"/>
        <end position="875"/>
    </location>
</feature>
<reference evidence="22 23" key="2">
    <citation type="submission" date="2016-05" db="EMBL/GenBank/DDBJ databases">
        <title>Lineage-specific infection strategies underlie the spectrum of fungal disease in amphibians.</title>
        <authorList>
            <person name="Cuomo C.A."/>
            <person name="Farrer R.A."/>
            <person name="James T."/>
            <person name="Longcore J."/>
            <person name="Birren B."/>
        </authorList>
    </citation>
    <scope>NUCLEOTIDE SEQUENCE [LARGE SCALE GENOMIC DNA]</scope>
    <source>
        <strain evidence="22 23">JEL423</strain>
    </source>
</reference>
<comment type="pathway">
    <text evidence="2">Purine metabolism; IMP biosynthesis via de novo pathway; 5-amino-1-(5-phospho-D-ribosyl)imidazole from N(2)-formyl-N(1)-(5-phospho-D-ribosyl)glycinamide: step 1/2.</text>
</comment>
<dbReference type="GO" id="GO:0005737">
    <property type="term" value="C:cytoplasm"/>
    <property type="evidence" value="ECO:0007669"/>
    <property type="project" value="UniProtKB-SubCell"/>
</dbReference>
<dbReference type="GO" id="GO:0004642">
    <property type="term" value="F:phosphoribosylformylglycinamidine synthase activity"/>
    <property type="evidence" value="ECO:0007669"/>
    <property type="project" value="UniProtKB-EC"/>
</dbReference>
<dbReference type="HAMAP" id="MF_00419">
    <property type="entry name" value="PurL_1"/>
    <property type="match status" value="1"/>
</dbReference>
<evidence type="ECO:0000256" key="6">
    <source>
        <dbReference type="ARBA" id="ARBA00022598"/>
    </source>
</evidence>
<evidence type="ECO:0000256" key="13">
    <source>
        <dbReference type="ARBA" id="ARBA00029823"/>
    </source>
</evidence>
<evidence type="ECO:0000256" key="5">
    <source>
        <dbReference type="ARBA" id="ARBA00022490"/>
    </source>
</evidence>
<feature type="domain" description="Phosphoribosylformylglycinamidine synthase linker" evidence="19">
    <location>
        <begin position="224"/>
        <end position="278"/>
    </location>
</feature>
<dbReference type="EC" id="6.3.5.3" evidence="4"/>
<dbReference type="SUPFAM" id="SSF109736">
    <property type="entry name" value="FGAM synthase PurL, linker domain"/>
    <property type="match status" value="1"/>
</dbReference>
<dbReference type="PANTHER" id="PTHR10099:SF1">
    <property type="entry name" value="PHOSPHORIBOSYLFORMYLGLYCINAMIDINE SYNTHASE"/>
    <property type="match status" value="1"/>
</dbReference>
<keyword evidence="5" id="KW-0963">Cytoplasm</keyword>
<feature type="domain" description="PurM-like C-terminal" evidence="18">
    <location>
        <begin position="493"/>
        <end position="650"/>
    </location>
</feature>
<dbReference type="GO" id="GO:0005524">
    <property type="term" value="F:ATP binding"/>
    <property type="evidence" value="ECO:0007669"/>
    <property type="project" value="UniProtKB-KW"/>
</dbReference>
<dbReference type="NCBIfam" id="NF003672">
    <property type="entry name" value="PRK05297.1"/>
    <property type="match status" value="1"/>
</dbReference>
<keyword evidence="8" id="KW-0547">Nucleotide-binding</keyword>
<dbReference type="SUPFAM" id="SSF55326">
    <property type="entry name" value="PurM N-terminal domain-like"/>
    <property type="match status" value="2"/>
</dbReference>
<dbReference type="InterPro" id="IPR040707">
    <property type="entry name" value="FGAR-AT_N"/>
</dbReference>
<dbReference type="Proteomes" id="UP000077115">
    <property type="component" value="Unassembled WGS sequence"/>
</dbReference>
<dbReference type="SMART" id="SM01211">
    <property type="entry name" value="GATase_5"/>
    <property type="match status" value="1"/>
</dbReference>
<dbReference type="InterPro" id="IPR010073">
    <property type="entry name" value="PurL_large"/>
</dbReference>
<gene>
    <name evidence="22" type="ORF">BDEG_25584</name>
</gene>